<dbReference type="InterPro" id="IPR001466">
    <property type="entry name" value="Beta-lactam-related"/>
</dbReference>
<feature type="domain" description="Beta-lactamase-related" evidence="1">
    <location>
        <begin position="15"/>
        <end position="374"/>
    </location>
</feature>
<dbReference type="Gene3D" id="3.40.710.10">
    <property type="entry name" value="DD-peptidase/beta-lactamase superfamily"/>
    <property type="match status" value="1"/>
</dbReference>
<dbReference type="InterPro" id="IPR012338">
    <property type="entry name" value="Beta-lactam/transpept-like"/>
</dbReference>
<comment type="caution">
    <text evidence="2">The sequence shown here is derived from an EMBL/GenBank/DDBJ whole genome shotgun (WGS) entry which is preliminary data.</text>
</comment>
<name>A0ABR8PXI5_9CLOT</name>
<accession>A0ABR8PXI5</accession>
<sequence>MLNKMEREQIKKVLKDSIDSNFIAGANLMVIKNGKEIFYHEDGLADRGTRSPIKRDSIFRLYSMTKPITATAVMILLERGELDLYDSVSKYLPGFKDQMVGEGDTLVPVEREVMIKDLLSMTSGLVYDGSSRAGKDTEALFKEIDRRLLGDSPMSTIEIINKLGKCALAFQPGSSWNYGTSADVLGAIIEVVSGKSFGEFLKEEIFGPLDMKDTGFWVPEEKRERLVKTYADNKNGDLELYTENHLGIINKMDRKPAFESGGAGLASTIDDYSNFARMLMNKGSFNGVQILKPHTVKYLTSGRLNDIQQESFNNWITLCGHSYGNLMRVMTDCSRAGDLGSHGEYGWDGWLGSYFGNCPKDDLIFLFMIQKTDAGTTTLTRKLRNIILSSCCEI</sequence>
<protein>
    <submittedName>
        <fullName evidence="2">Beta-lactamase family protein</fullName>
    </submittedName>
</protein>
<keyword evidence="3" id="KW-1185">Reference proteome</keyword>
<dbReference type="Proteomes" id="UP000627781">
    <property type="component" value="Unassembled WGS sequence"/>
</dbReference>
<evidence type="ECO:0000259" key="1">
    <source>
        <dbReference type="Pfam" id="PF00144"/>
    </source>
</evidence>
<reference evidence="2 3" key="1">
    <citation type="submission" date="2020-08" db="EMBL/GenBank/DDBJ databases">
        <title>A Genomic Blueprint of the Chicken Gut Microbiome.</title>
        <authorList>
            <person name="Gilroy R."/>
            <person name="Ravi A."/>
            <person name="Getino M."/>
            <person name="Pursley I."/>
            <person name="Horton D.L."/>
            <person name="Alikhan N.-F."/>
            <person name="Baker D."/>
            <person name="Gharbi K."/>
            <person name="Hall N."/>
            <person name="Watson M."/>
            <person name="Adriaenssens E.M."/>
            <person name="Foster-Nyarko E."/>
            <person name="Jarju S."/>
            <person name="Secka A."/>
            <person name="Antonio M."/>
            <person name="Oren A."/>
            <person name="Chaudhuri R."/>
            <person name="La Ragione R.M."/>
            <person name="Hildebrand F."/>
            <person name="Pallen M.J."/>
        </authorList>
    </citation>
    <scope>NUCLEOTIDE SEQUENCE [LARGE SCALE GENOMIC DNA]</scope>
    <source>
        <strain evidence="2 3">Sa3CVN1</strain>
    </source>
</reference>
<proteinExistence type="predicted"/>
<organism evidence="2 3">
    <name type="scientific">Clostridium cibarium</name>
    <dbReference type="NCBI Taxonomy" id="2762247"/>
    <lineage>
        <taxon>Bacteria</taxon>
        <taxon>Bacillati</taxon>
        <taxon>Bacillota</taxon>
        <taxon>Clostridia</taxon>
        <taxon>Eubacteriales</taxon>
        <taxon>Clostridiaceae</taxon>
        <taxon>Clostridium</taxon>
    </lineage>
</organism>
<dbReference type="EMBL" id="JACSRA010000030">
    <property type="protein sequence ID" value="MBD7912871.1"/>
    <property type="molecule type" value="Genomic_DNA"/>
</dbReference>
<dbReference type="PANTHER" id="PTHR43283:SF3">
    <property type="entry name" value="BETA-LACTAMASE FAMILY PROTEIN (AFU_ORTHOLOGUE AFUA_5G07500)"/>
    <property type="match status" value="1"/>
</dbReference>
<evidence type="ECO:0000313" key="2">
    <source>
        <dbReference type="EMBL" id="MBD7912871.1"/>
    </source>
</evidence>
<dbReference type="Pfam" id="PF00144">
    <property type="entry name" value="Beta-lactamase"/>
    <property type="match status" value="1"/>
</dbReference>
<dbReference type="PANTHER" id="PTHR43283">
    <property type="entry name" value="BETA-LACTAMASE-RELATED"/>
    <property type="match status" value="1"/>
</dbReference>
<dbReference type="RefSeq" id="WP_191769776.1">
    <property type="nucleotide sequence ID" value="NZ_JACSRA010000030.1"/>
</dbReference>
<gene>
    <name evidence="2" type="ORF">H9661_16085</name>
</gene>
<dbReference type="InterPro" id="IPR050789">
    <property type="entry name" value="Diverse_Enzym_Activities"/>
</dbReference>
<evidence type="ECO:0000313" key="3">
    <source>
        <dbReference type="Proteomes" id="UP000627781"/>
    </source>
</evidence>
<dbReference type="SUPFAM" id="SSF56601">
    <property type="entry name" value="beta-lactamase/transpeptidase-like"/>
    <property type="match status" value="1"/>
</dbReference>